<sequence>MTSPPVSSNLPRRRGCNLTLPRKQLVREISQYSRQYSRRILLEDANLKLGSVFSNVLGCSGRTMLEAIVAGDNPERLAALARGNARKKTPELREAVRD</sequence>
<accession>A0A158EL00</accession>
<gene>
    <name evidence="1" type="ORF">AWB78_08620</name>
</gene>
<reference evidence="1" key="1">
    <citation type="submission" date="2016-01" db="EMBL/GenBank/DDBJ databases">
        <authorList>
            <person name="Peeters C."/>
        </authorList>
    </citation>
    <scope>NUCLEOTIDE SEQUENCE</scope>
    <source>
        <strain evidence="1">LMG 29321</strain>
    </source>
</reference>
<name>A0A158EL00_9BURK</name>
<protein>
    <recommendedName>
        <fullName evidence="3">Transposase</fullName>
    </recommendedName>
</protein>
<organism evidence="1 2">
    <name type="scientific">Caballeronia calidae</name>
    <dbReference type="NCBI Taxonomy" id="1777139"/>
    <lineage>
        <taxon>Bacteria</taxon>
        <taxon>Pseudomonadati</taxon>
        <taxon>Pseudomonadota</taxon>
        <taxon>Betaproteobacteria</taxon>
        <taxon>Burkholderiales</taxon>
        <taxon>Burkholderiaceae</taxon>
        <taxon>Caballeronia</taxon>
    </lineage>
</organism>
<comment type="caution">
    <text evidence="1">The sequence shown here is derived from an EMBL/GenBank/DDBJ whole genome shotgun (WGS) entry which is preliminary data.</text>
</comment>
<evidence type="ECO:0000313" key="1">
    <source>
        <dbReference type="EMBL" id="SAL07535.1"/>
    </source>
</evidence>
<dbReference type="RefSeq" id="WP_062613231.1">
    <property type="nucleotide sequence ID" value="NZ_FCOX02000241.1"/>
</dbReference>
<evidence type="ECO:0008006" key="3">
    <source>
        <dbReference type="Google" id="ProtNLM"/>
    </source>
</evidence>
<evidence type="ECO:0000313" key="2">
    <source>
        <dbReference type="Proteomes" id="UP000071859"/>
    </source>
</evidence>
<dbReference type="AlphaFoldDB" id="A0A158EL00"/>
<dbReference type="Proteomes" id="UP000071859">
    <property type="component" value="Unassembled WGS sequence"/>
</dbReference>
<dbReference type="EMBL" id="FCOX02000241">
    <property type="protein sequence ID" value="SAL07535.1"/>
    <property type="molecule type" value="Genomic_DNA"/>
</dbReference>
<keyword evidence="2" id="KW-1185">Reference proteome</keyword>
<proteinExistence type="predicted"/>